<dbReference type="RefSeq" id="WP_147207703.1">
    <property type="nucleotide sequence ID" value="NZ_BJYM01000001.1"/>
</dbReference>
<evidence type="ECO:0000313" key="3">
    <source>
        <dbReference type="Proteomes" id="UP000321558"/>
    </source>
</evidence>
<gene>
    <name evidence="2" type="ORF">OSO01_00080</name>
</gene>
<proteinExistence type="predicted"/>
<feature type="transmembrane region" description="Helical" evidence="1">
    <location>
        <begin position="75"/>
        <end position="94"/>
    </location>
</feature>
<dbReference type="OrthoDB" id="9803232at2"/>
<evidence type="ECO:0000313" key="2">
    <source>
        <dbReference type="EMBL" id="GEN85269.1"/>
    </source>
</evidence>
<feature type="transmembrane region" description="Helical" evidence="1">
    <location>
        <begin position="46"/>
        <end position="63"/>
    </location>
</feature>
<sequence>MLSFSIIGAIIFGCIALLTLLVTLGYPLGEFTLGGKYKILPSKMRIMSGISLIIQAVAIIAILDAGEVITTFFPFNVQKGLCIFFGFYLLLNVGMNSLSSSKKERYLMTPLSLLASICFFVTGFF</sequence>
<protein>
    <submittedName>
        <fullName evidence="2">Uncharacterized protein</fullName>
    </submittedName>
</protein>
<comment type="caution">
    <text evidence="2">The sequence shown here is derived from an EMBL/GenBank/DDBJ whole genome shotgun (WGS) entry which is preliminary data.</text>
</comment>
<reference evidence="2 3" key="1">
    <citation type="submission" date="2019-07" db="EMBL/GenBank/DDBJ databases">
        <title>Whole genome shotgun sequence of Oceanobacillus sojae NBRC 105379.</title>
        <authorList>
            <person name="Hosoyama A."/>
            <person name="Uohara A."/>
            <person name="Ohji S."/>
            <person name="Ichikawa N."/>
        </authorList>
    </citation>
    <scope>NUCLEOTIDE SEQUENCE [LARGE SCALE GENOMIC DNA]</scope>
    <source>
        <strain evidence="2 3">NBRC 105379</strain>
    </source>
</reference>
<keyword evidence="1" id="KW-1133">Transmembrane helix</keyword>
<keyword evidence="3" id="KW-1185">Reference proteome</keyword>
<keyword evidence="1" id="KW-0472">Membrane</keyword>
<keyword evidence="1" id="KW-0812">Transmembrane</keyword>
<name>A0A511ZCU4_9BACI</name>
<accession>A0A511ZCU4</accession>
<feature type="transmembrane region" description="Helical" evidence="1">
    <location>
        <begin position="6"/>
        <end position="26"/>
    </location>
</feature>
<feature type="transmembrane region" description="Helical" evidence="1">
    <location>
        <begin position="106"/>
        <end position="124"/>
    </location>
</feature>
<dbReference type="EMBL" id="BJYM01000001">
    <property type="protein sequence ID" value="GEN85269.1"/>
    <property type="molecule type" value="Genomic_DNA"/>
</dbReference>
<evidence type="ECO:0000256" key="1">
    <source>
        <dbReference type="SAM" id="Phobius"/>
    </source>
</evidence>
<dbReference type="AlphaFoldDB" id="A0A511ZCU4"/>
<dbReference type="Proteomes" id="UP000321558">
    <property type="component" value="Unassembled WGS sequence"/>
</dbReference>
<organism evidence="2 3">
    <name type="scientific">Oceanobacillus sojae</name>
    <dbReference type="NCBI Taxonomy" id="582851"/>
    <lineage>
        <taxon>Bacteria</taxon>
        <taxon>Bacillati</taxon>
        <taxon>Bacillota</taxon>
        <taxon>Bacilli</taxon>
        <taxon>Bacillales</taxon>
        <taxon>Bacillaceae</taxon>
        <taxon>Oceanobacillus</taxon>
    </lineage>
</organism>